<dbReference type="InterPro" id="IPR001474">
    <property type="entry name" value="GTP_CycHdrlase_I"/>
</dbReference>
<dbReference type="GO" id="GO:0005737">
    <property type="term" value="C:cytoplasm"/>
    <property type="evidence" value="ECO:0007669"/>
    <property type="project" value="TreeGrafter"/>
</dbReference>
<evidence type="ECO:0000313" key="8">
    <source>
        <dbReference type="EMBL" id="TDQ31505.1"/>
    </source>
</evidence>
<dbReference type="Gene3D" id="3.30.1130.10">
    <property type="match status" value="1"/>
</dbReference>
<comment type="catalytic activity">
    <reaction evidence="1 6">
        <text>GTP + H2O = 7,8-dihydroneopterin 3'-triphosphate + formate + H(+)</text>
        <dbReference type="Rhea" id="RHEA:17473"/>
        <dbReference type="ChEBI" id="CHEBI:15377"/>
        <dbReference type="ChEBI" id="CHEBI:15378"/>
        <dbReference type="ChEBI" id="CHEBI:15740"/>
        <dbReference type="ChEBI" id="CHEBI:37565"/>
        <dbReference type="ChEBI" id="CHEBI:58462"/>
        <dbReference type="EC" id="3.5.4.16"/>
    </reaction>
</comment>
<comment type="pathway">
    <text evidence="2 6">Cofactor biosynthesis; 7,8-dihydroneopterin triphosphate biosynthesis; 7,8-dihydroneopterin triphosphate from GTP: step 1/1.</text>
</comment>
<dbReference type="PROSITE" id="PS00860">
    <property type="entry name" value="GTP_CYCLOHYDROL_1_2"/>
    <property type="match status" value="1"/>
</dbReference>
<evidence type="ECO:0000256" key="1">
    <source>
        <dbReference type="ARBA" id="ARBA00001052"/>
    </source>
</evidence>
<dbReference type="GO" id="GO:0005525">
    <property type="term" value="F:GTP binding"/>
    <property type="evidence" value="ECO:0007669"/>
    <property type="project" value="UniProtKB-KW"/>
</dbReference>
<feature type="binding site" evidence="6">
    <location>
        <position position="99"/>
    </location>
    <ligand>
        <name>Zn(2+)</name>
        <dbReference type="ChEBI" id="CHEBI:29105"/>
    </ligand>
</feature>
<protein>
    <recommendedName>
        <fullName evidence="6">GTP cyclohydrolase 1</fullName>
        <ecNumber evidence="6">3.5.4.16</ecNumber>
    </recommendedName>
    <alternativeName>
        <fullName evidence="6">GTP cyclohydrolase I</fullName>
        <shortName evidence="6">GTP-CH-I</shortName>
    </alternativeName>
</protein>
<dbReference type="GO" id="GO:0006729">
    <property type="term" value="P:tetrahydrobiopterin biosynthetic process"/>
    <property type="evidence" value="ECO:0007669"/>
    <property type="project" value="TreeGrafter"/>
</dbReference>
<feature type="domain" description="GTP cyclohydrolase I" evidence="7">
    <location>
        <begin position="28"/>
        <end position="202"/>
    </location>
</feature>
<organism evidence="8 9">
    <name type="scientific">Zeaxanthinibacter enoshimensis</name>
    <dbReference type="NCBI Taxonomy" id="392009"/>
    <lineage>
        <taxon>Bacteria</taxon>
        <taxon>Pseudomonadati</taxon>
        <taxon>Bacteroidota</taxon>
        <taxon>Flavobacteriia</taxon>
        <taxon>Flavobacteriales</taxon>
        <taxon>Flavobacteriaceae</taxon>
        <taxon>Zeaxanthinibacter</taxon>
    </lineage>
</organism>
<dbReference type="Gene3D" id="1.10.286.10">
    <property type="match status" value="1"/>
</dbReference>
<dbReference type="EMBL" id="SNYI01000002">
    <property type="protein sequence ID" value="TDQ31505.1"/>
    <property type="molecule type" value="Genomic_DNA"/>
</dbReference>
<keyword evidence="4 6" id="KW-0554">One-carbon metabolism</keyword>
<dbReference type="GO" id="GO:0006730">
    <property type="term" value="P:one-carbon metabolic process"/>
    <property type="evidence" value="ECO:0007669"/>
    <property type="project" value="UniProtKB-UniRule"/>
</dbReference>
<dbReference type="NCBIfam" id="TIGR00063">
    <property type="entry name" value="folE"/>
    <property type="match status" value="1"/>
</dbReference>
<feature type="binding site" evidence="6">
    <location>
        <position position="167"/>
    </location>
    <ligand>
        <name>Zn(2+)</name>
        <dbReference type="ChEBI" id="CHEBI:29105"/>
    </ligand>
</feature>
<dbReference type="PANTHER" id="PTHR11109:SF7">
    <property type="entry name" value="GTP CYCLOHYDROLASE 1"/>
    <property type="match status" value="1"/>
</dbReference>
<dbReference type="HAMAP" id="MF_00223">
    <property type="entry name" value="FolE"/>
    <property type="match status" value="1"/>
</dbReference>
<sequence length="207" mass="23744">MTETEILTMGPYRSLEEYNIELTNEVRSHFQQIITDLGEDVDREGLIKTPERAAKAMMFLTQGYKQDAEEILRSAMFAEDYDDMVIIKDIELYSLCEHHMLPFFGKAHIAYIPNGHIVGLSKVPRIVDVFARRLQVQERLTHDILECINNTLQPKGVAVVIEASHMCMMMRGVQKQNSVTTTSGFRGQFQKIETRNEFLKLISSDLS</sequence>
<evidence type="ECO:0000256" key="2">
    <source>
        <dbReference type="ARBA" id="ARBA00005080"/>
    </source>
</evidence>
<comment type="subunit">
    <text evidence="6">Homopolymer.</text>
</comment>
<gene>
    <name evidence="6" type="primary">folE</name>
    <name evidence="8" type="ORF">CLV82_2213</name>
</gene>
<dbReference type="Pfam" id="PF01227">
    <property type="entry name" value="GTP_cyclohydroI"/>
    <property type="match status" value="1"/>
</dbReference>
<keyword evidence="5 6" id="KW-0378">Hydrolase</keyword>
<dbReference type="EC" id="3.5.4.16" evidence="6"/>
<dbReference type="PROSITE" id="PS00859">
    <property type="entry name" value="GTP_CYCLOHYDROL_1_1"/>
    <property type="match status" value="1"/>
</dbReference>
<dbReference type="SUPFAM" id="SSF55620">
    <property type="entry name" value="Tetrahydrobiopterin biosynthesis enzymes-like"/>
    <property type="match status" value="1"/>
</dbReference>
<proteinExistence type="inferred from homology"/>
<dbReference type="PANTHER" id="PTHR11109">
    <property type="entry name" value="GTP CYCLOHYDROLASE I"/>
    <property type="match status" value="1"/>
</dbReference>
<keyword evidence="9" id="KW-1185">Reference proteome</keyword>
<dbReference type="InterPro" id="IPR043133">
    <property type="entry name" value="GTP-CH-I_C/QueF"/>
</dbReference>
<evidence type="ECO:0000256" key="6">
    <source>
        <dbReference type="HAMAP-Rule" id="MF_00223"/>
    </source>
</evidence>
<dbReference type="InterPro" id="IPR043134">
    <property type="entry name" value="GTP-CH-I_N"/>
</dbReference>
<dbReference type="GO" id="GO:0003934">
    <property type="term" value="F:GTP cyclohydrolase I activity"/>
    <property type="evidence" value="ECO:0007669"/>
    <property type="project" value="UniProtKB-UniRule"/>
</dbReference>
<dbReference type="Proteomes" id="UP000295468">
    <property type="component" value="Unassembled WGS sequence"/>
</dbReference>
<evidence type="ECO:0000256" key="4">
    <source>
        <dbReference type="ARBA" id="ARBA00022563"/>
    </source>
</evidence>
<comment type="caution">
    <text evidence="8">The sequence shown here is derived from an EMBL/GenBank/DDBJ whole genome shotgun (WGS) entry which is preliminary data.</text>
</comment>
<accession>A0A4R6TPF8</accession>
<dbReference type="AlphaFoldDB" id="A0A4R6TPF8"/>
<evidence type="ECO:0000256" key="3">
    <source>
        <dbReference type="ARBA" id="ARBA00008085"/>
    </source>
</evidence>
<comment type="similarity">
    <text evidence="3 6">Belongs to the GTP cyclohydrolase I family.</text>
</comment>
<dbReference type="NCBIfam" id="NF006825">
    <property type="entry name" value="PRK09347.1-2"/>
    <property type="match status" value="1"/>
</dbReference>
<keyword evidence="6" id="KW-0862">Zinc</keyword>
<evidence type="ECO:0000259" key="7">
    <source>
        <dbReference type="Pfam" id="PF01227"/>
    </source>
</evidence>
<evidence type="ECO:0000256" key="5">
    <source>
        <dbReference type="ARBA" id="ARBA00022801"/>
    </source>
</evidence>
<dbReference type="GO" id="GO:0008270">
    <property type="term" value="F:zinc ion binding"/>
    <property type="evidence" value="ECO:0007669"/>
    <property type="project" value="UniProtKB-UniRule"/>
</dbReference>
<name>A0A4R6TPF8_9FLAO</name>
<keyword evidence="6" id="KW-0547">Nucleotide-binding</keyword>
<dbReference type="FunFam" id="3.30.1130.10:FF:000001">
    <property type="entry name" value="GTP cyclohydrolase 1"/>
    <property type="match status" value="1"/>
</dbReference>
<keyword evidence="6" id="KW-0479">Metal-binding</keyword>
<dbReference type="InterPro" id="IPR018234">
    <property type="entry name" value="GTP_CycHdrlase_I_CS"/>
</dbReference>
<dbReference type="UniPathway" id="UPA00848">
    <property type="reaction ID" value="UER00151"/>
</dbReference>
<dbReference type="GO" id="GO:0046654">
    <property type="term" value="P:tetrahydrofolate biosynthetic process"/>
    <property type="evidence" value="ECO:0007669"/>
    <property type="project" value="UniProtKB-UniRule"/>
</dbReference>
<keyword evidence="6" id="KW-0342">GTP-binding</keyword>
<dbReference type="NCBIfam" id="NF006826">
    <property type="entry name" value="PRK09347.1-3"/>
    <property type="match status" value="1"/>
</dbReference>
<reference evidence="8 9" key="1">
    <citation type="submission" date="2019-03" db="EMBL/GenBank/DDBJ databases">
        <title>Genomic Encyclopedia of Archaeal and Bacterial Type Strains, Phase II (KMG-II): from individual species to whole genera.</title>
        <authorList>
            <person name="Goeker M."/>
        </authorList>
    </citation>
    <scope>NUCLEOTIDE SEQUENCE [LARGE SCALE GENOMIC DNA]</scope>
    <source>
        <strain evidence="8 9">DSM 18435</strain>
    </source>
</reference>
<feature type="binding site" evidence="6">
    <location>
        <position position="96"/>
    </location>
    <ligand>
        <name>Zn(2+)</name>
        <dbReference type="ChEBI" id="CHEBI:29105"/>
    </ligand>
</feature>
<evidence type="ECO:0000313" key="9">
    <source>
        <dbReference type="Proteomes" id="UP000295468"/>
    </source>
</evidence>
<dbReference type="InterPro" id="IPR020602">
    <property type="entry name" value="GTP_CycHdrlase_I_dom"/>
</dbReference>